<dbReference type="EMBL" id="MEYI01000044">
    <property type="protein sequence ID" value="OGD23333.1"/>
    <property type="molecule type" value="Genomic_DNA"/>
</dbReference>
<gene>
    <name evidence="2" type="ORF">A2Z10_01415</name>
</gene>
<proteinExistence type="predicted"/>
<keyword evidence="1" id="KW-0812">Transmembrane</keyword>
<protein>
    <recommendedName>
        <fullName evidence="4">PilN domain-containing protein</fullName>
    </recommendedName>
</protein>
<comment type="caution">
    <text evidence="2">The sequence shown here is derived from an EMBL/GenBank/DDBJ whole genome shotgun (WGS) entry which is preliminary data.</text>
</comment>
<name>A0A1F5AY60_9BACT</name>
<reference evidence="2 3" key="1">
    <citation type="journal article" date="2016" name="Nat. Commun.">
        <title>Thousands of microbial genomes shed light on interconnected biogeochemical processes in an aquifer system.</title>
        <authorList>
            <person name="Anantharaman K."/>
            <person name="Brown C.T."/>
            <person name="Hug L.A."/>
            <person name="Sharon I."/>
            <person name="Castelle C.J."/>
            <person name="Probst A.J."/>
            <person name="Thomas B.C."/>
            <person name="Singh A."/>
            <person name="Wilkins M.J."/>
            <person name="Karaoz U."/>
            <person name="Brodie E.L."/>
            <person name="Williams K.H."/>
            <person name="Hubbard S.S."/>
            <person name="Banfield J.F."/>
        </authorList>
    </citation>
    <scope>NUCLEOTIDE SEQUENCE [LARGE SCALE GENOMIC DNA]</scope>
</reference>
<evidence type="ECO:0008006" key="4">
    <source>
        <dbReference type="Google" id="ProtNLM"/>
    </source>
</evidence>
<organism evidence="2 3">
    <name type="scientific">Candidatus Azambacteria bacterium RBG_16_47_10</name>
    <dbReference type="NCBI Taxonomy" id="1797292"/>
    <lineage>
        <taxon>Bacteria</taxon>
        <taxon>Candidatus Azamiibacteriota</taxon>
    </lineage>
</organism>
<evidence type="ECO:0000313" key="2">
    <source>
        <dbReference type="EMBL" id="OGD23333.1"/>
    </source>
</evidence>
<keyword evidence="1" id="KW-0472">Membrane</keyword>
<evidence type="ECO:0000313" key="3">
    <source>
        <dbReference type="Proteomes" id="UP000176639"/>
    </source>
</evidence>
<feature type="transmembrane region" description="Helical" evidence="1">
    <location>
        <begin position="23"/>
        <end position="49"/>
    </location>
</feature>
<accession>A0A1F5AY60</accession>
<dbReference type="Proteomes" id="UP000176639">
    <property type="component" value="Unassembled WGS sequence"/>
</dbReference>
<evidence type="ECO:0000256" key="1">
    <source>
        <dbReference type="SAM" id="Phobius"/>
    </source>
</evidence>
<keyword evidence="1" id="KW-1133">Transmembrane helix</keyword>
<dbReference type="AlphaFoldDB" id="A0A1F5AY60"/>
<sequence length="186" mass="20849">MLTLNLLPQQYKHEYAFEKKKRLTVFLCIFISLILTVFNAFLFSTYLFLSIGEKATHDAIKAQQSTDIVKRLTDIEKEIRSANTKIGTLANAEKEIIPIAPVVEKTALLIGEGAYMKSISLDAASKNVAITGFSETRSAVLAIAKRLSESDFADTQSVKNPVKNILKESDIDFTFSFMFIREDTKK</sequence>